<dbReference type="RefSeq" id="WP_261896155.1">
    <property type="nucleotide sequence ID" value="NZ_AP024895.1"/>
</dbReference>
<keyword evidence="2" id="KW-1185">Reference proteome</keyword>
<accession>A0ABZ0Q7Z3</accession>
<reference evidence="1 2" key="1">
    <citation type="submission" date="2023-11" db="EMBL/GenBank/DDBJ databases">
        <title>Plant-associative lifestyle of Vibrio porteresiae and its evolutionary dynamics.</title>
        <authorList>
            <person name="Rameshkumar N."/>
            <person name="Kirti K."/>
        </authorList>
    </citation>
    <scope>NUCLEOTIDE SEQUENCE [LARGE SCALE GENOMIC DNA]</scope>
    <source>
        <strain evidence="1 2">MSSRF30</strain>
    </source>
</reference>
<protein>
    <submittedName>
        <fullName evidence="1">Uncharacterized protein</fullName>
    </submittedName>
</protein>
<evidence type="ECO:0000313" key="2">
    <source>
        <dbReference type="Proteomes" id="UP001304071"/>
    </source>
</evidence>
<proteinExistence type="predicted"/>
<evidence type="ECO:0000313" key="1">
    <source>
        <dbReference type="EMBL" id="WPC72549.1"/>
    </source>
</evidence>
<organism evidence="1 2">
    <name type="scientific">Vibrio porteresiae DSM 19223</name>
    <dbReference type="NCBI Taxonomy" id="1123496"/>
    <lineage>
        <taxon>Bacteria</taxon>
        <taxon>Pseudomonadati</taxon>
        <taxon>Pseudomonadota</taxon>
        <taxon>Gammaproteobacteria</taxon>
        <taxon>Vibrionales</taxon>
        <taxon>Vibrionaceae</taxon>
        <taxon>Vibrio</taxon>
    </lineage>
</organism>
<name>A0ABZ0Q7Z3_9VIBR</name>
<sequence>MTEHVYVDMCPDGACNVFLFGDWDYFKSYARLVAYLDSECVSYELHDITGTTLDERLAIMGVQL</sequence>
<gene>
    <name evidence="1" type="ORF">R8Z52_10425</name>
</gene>
<dbReference type="EMBL" id="CP138203">
    <property type="protein sequence ID" value="WPC72549.1"/>
    <property type="molecule type" value="Genomic_DNA"/>
</dbReference>
<dbReference type="Proteomes" id="UP001304071">
    <property type="component" value="Chromosome 1"/>
</dbReference>